<comment type="caution">
    <text evidence="1">The sequence shown here is derived from an EMBL/GenBank/DDBJ whole genome shotgun (WGS) entry which is preliminary data.</text>
</comment>
<keyword evidence="2" id="KW-1185">Reference proteome</keyword>
<dbReference type="RefSeq" id="WP_262400718.1">
    <property type="nucleotide sequence ID" value="NZ_JACRTB010000025.1"/>
</dbReference>
<dbReference type="SUPFAM" id="SSF53067">
    <property type="entry name" value="Actin-like ATPase domain"/>
    <property type="match status" value="1"/>
</dbReference>
<reference evidence="1 2" key="1">
    <citation type="submission" date="2020-08" db="EMBL/GenBank/DDBJ databases">
        <title>Genome public.</title>
        <authorList>
            <person name="Liu C."/>
            <person name="Sun Q."/>
        </authorList>
    </citation>
    <scope>NUCLEOTIDE SEQUENCE [LARGE SCALE GENOMIC DNA]</scope>
    <source>
        <strain evidence="1 2">BX1</strain>
    </source>
</reference>
<dbReference type="InterPro" id="IPR043129">
    <property type="entry name" value="ATPase_NBD"/>
</dbReference>
<dbReference type="InterPro" id="IPR042257">
    <property type="entry name" value="DGOK_C"/>
</dbReference>
<gene>
    <name evidence="1" type="ORF">H8717_12660</name>
</gene>
<dbReference type="Proteomes" id="UP000658131">
    <property type="component" value="Unassembled WGS sequence"/>
</dbReference>
<dbReference type="EMBL" id="JACRTB010000025">
    <property type="protein sequence ID" value="MBC8577255.1"/>
    <property type="molecule type" value="Genomic_DNA"/>
</dbReference>
<dbReference type="CDD" id="cd24012">
    <property type="entry name" value="ASKHA_NBD_KDGal-kinase"/>
    <property type="match status" value="1"/>
</dbReference>
<dbReference type="InterPro" id="IPR007729">
    <property type="entry name" value="DGOK"/>
</dbReference>
<evidence type="ECO:0000313" key="2">
    <source>
        <dbReference type="Proteomes" id="UP000658131"/>
    </source>
</evidence>
<dbReference type="Gene3D" id="3.30.420.300">
    <property type="entry name" value="2-keto-3-deoxy-galactonokinase, substrate binding domain"/>
    <property type="match status" value="1"/>
</dbReference>
<dbReference type="Gene3D" id="3.30.420.310">
    <property type="entry name" value="2-keto-3-deoxy-galactonokinase, C-terminal domain"/>
    <property type="match status" value="1"/>
</dbReference>
<protein>
    <submittedName>
        <fullName evidence="1">2-dehydro-3-deoxygalactonokinase</fullName>
    </submittedName>
</protein>
<dbReference type="Pfam" id="PF05035">
    <property type="entry name" value="DGOK"/>
    <property type="match status" value="1"/>
</dbReference>
<accession>A0ABR7NM29</accession>
<organism evidence="1 2">
    <name type="scientific">Yanshouia hominis</name>
    <dbReference type="NCBI Taxonomy" id="2763673"/>
    <lineage>
        <taxon>Bacteria</taxon>
        <taxon>Bacillati</taxon>
        <taxon>Bacillota</taxon>
        <taxon>Clostridia</taxon>
        <taxon>Eubacteriales</taxon>
        <taxon>Oscillospiraceae</taxon>
        <taxon>Yanshouia</taxon>
    </lineage>
</organism>
<name>A0ABR7NM29_9FIRM</name>
<dbReference type="InterPro" id="IPR042258">
    <property type="entry name" value="DGOK_N"/>
</dbReference>
<evidence type="ECO:0000313" key="1">
    <source>
        <dbReference type="EMBL" id="MBC8577255.1"/>
    </source>
</evidence>
<proteinExistence type="predicted"/>
<sequence>MSYIITLDTGTTNTRVILWDSKFCPAASAKSEVGVRNTAIDGSNRRLKAAVKECLEQVLRDAGASYDEVEAVIASGMITSNVGLVEIPHCVVPAGTDDLAAAVRKVSLPDVCPMPIHFVPGVKNSGGPIDLDNFEAMDIMRGEEVESIALLEQYPRGKSYLLVLPGSHMKFVSVNTKGQITGCLTSISGELLASITNDTIIADAVGRQFVAPGDYDRDMVLLGCDTAAKSGVGRACFSARILSQFVLKDQKKLANYVLGAALQSDLTGIRHSDALQVGPETDVIIAGKDPLRQAMADLLEHDGYFAHVHVCAPKKGVPLSAAGAFLIAKKLGVL</sequence>